<dbReference type="RefSeq" id="WP_223676868.1">
    <property type="nucleotide sequence ID" value="NZ_JAINZW010000006.1"/>
</dbReference>
<gene>
    <name evidence="3" type="ORF">K6753_12855</name>
</gene>
<evidence type="ECO:0000256" key="1">
    <source>
        <dbReference type="ARBA" id="ARBA00022801"/>
    </source>
</evidence>
<protein>
    <submittedName>
        <fullName evidence="3">Cysteine hydrolase</fullName>
    </submittedName>
</protein>
<dbReference type="CDD" id="cd00431">
    <property type="entry name" value="cysteine_hydrolases"/>
    <property type="match status" value="1"/>
</dbReference>
<evidence type="ECO:0000313" key="3">
    <source>
        <dbReference type="EMBL" id="MBZ4040421.1"/>
    </source>
</evidence>
<feature type="domain" description="Isochorismatase-like" evidence="2">
    <location>
        <begin position="10"/>
        <end position="172"/>
    </location>
</feature>
<accession>A0ABS7T971</accession>
<keyword evidence="4" id="KW-1185">Reference proteome</keyword>
<organism evidence="3 4">
    <name type="scientific">Novilysobacter selenitireducens</name>
    <dbReference type="NCBI Taxonomy" id="2872639"/>
    <lineage>
        <taxon>Bacteria</taxon>
        <taxon>Pseudomonadati</taxon>
        <taxon>Pseudomonadota</taxon>
        <taxon>Gammaproteobacteria</taxon>
        <taxon>Lysobacterales</taxon>
        <taxon>Lysobacteraceae</taxon>
        <taxon>Novilysobacter</taxon>
    </lineage>
</organism>
<dbReference type="SUPFAM" id="SSF52499">
    <property type="entry name" value="Isochorismatase-like hydrolases"/>
    <property type="match status" value="1"/>
</dbReference>
<dbReference type="Pfam" id="PF00857">
    <property type="entry name" value="Isochorismatase"/>
    <property type="match status" value="1"/>
</dbReference>
<comment type="caution">
    <text evidence="3">The sequence shown here is derived from an EMBL/GenBank/DDBJ whole genome shotgun (WGS) entry which is preliminary data.</text>
</comment>
<sequence length="192" mass="20741">MADRDRSDIALLIIDMVNALDFDGGETLLPTALEAATHIAALKRRATDAGVPVIYANDNYGQWRSDFHRVVALCGGSGSRGAPLVEQVRPEATDYFVLKPSNSAFHQTPLERLLDELGVRRLILTGIATDSCVVATAMDANVRDLKLFVPRDCVAAETAERNDAALEVMRASLGGDTRIGARITADDFRGTQ</sequence>
<proteinExistence type="predicted"/>
<evidence type="ECO:0000259" key="2">
    <source>
        <dbReference type="Pfam" id="PF00857"/>
    </source>
</evidence>
<dbReference type="Proteomes" id="UP001430954">
    <property type="component" value="Unassembled WGS sequence"/>
</dbReference>
<dbReference type="PANTHER" id="PTHR43540">
    <property type="entry name" value="PEROXYUREIDOACRYLATE/UREIDOACRYLATE AMIDOHYDROLASE-RELATED"/>
    <property type="match status" value="1"/>
</dbReference>
<dbReference type="PANTHER" id="PTHR43540:SF6">
    <property type="entry name" value="ISOCHORISMATASE-LIKE DOMAIN-CONTAINING PROTEIN"/>
    <property type="match status" value="1"/>
</dbReference>
<keyword evidence="1 3" id="KW-0378">Hydrolase</keyword>
<dbReference type="InterPro" id="IPR016291">
    <property type="entry name" value="Isochorismatase"/>
</dbReference>
<name>A0ABS7T971_9GAMM</name>
<dbReference type="InterPro" id="IPR000868">
    <property type="entry name" value="Isochorismatase-like_dom"/>
</dbReference>
<dbReference type="Gene3D" id="3.40.50.850">
    <property type="entry name" value="Isochorismatase-like"/>
    <property type="match status" value="1"/>
</dbReference>
<dbReference type="EMBL" id="JAINZW010000006">
    <property type="protein sequence ID" value="MBZ4040421.1"/>
    <property type="molecule type" value="Genomic_DNA"/>
</dbReference>
<evidence type="ECO:0000313" key="4">
    <source>
        <dbReference type="Proteomes" id="UP001430954"/>
    </source>
</evidence>
<dbReference type="InterPro" id="IPR050272">
    <property type="entry name" value="Isochorismatase-like_hydrls"/>
</dbReference>
<dbReference type="GO" id="GO:0016787">
    <property type="term" value="F:hydrolase activity"/>
    <property type="evidence" value="ECO:0007669"/>
    <property type="project" value="UniProtKB-KW"/>
</dbReference>
<reference evidence="3 4" key="1">
    <citation type="submission" date="2021-09" db="EMBL/GenBank/DDBJ databases">
        <title>Lysobacter sp. 13A isolated from the river sediment.</title>
        <authorList>
            <person name="Liu H."/>
            <person name="Li S."/>
            <person name="Mao S."/>
        </authorList>
    </citation>
    <scope>NUCLEOTIDE SEQUENCE [LARGE SCALE GENOMIC DNA]</scope>
    <source>
        <strain evidence="3 4">13A</strain>
    </source>
</reference>
<dbReference type="PRINTS" id="PR01398">
    <property type="entry name" value="ISCHRISMTASE"/>
</dbReference>
<dbReference type="InterPro" id="IPR036380">
    <property type="entry name" value="Isochorismatase-like_sf"/>
</dbReference>